<proteinExistence type="predicted"/>
<name>A0A6J5N231_9CAUD</name>
<dbReference type="EMBL" id="LR796577">
    <property type="protein sequence ID" value="CAB4152732.1"/>
    <property type="molecule type" value="Genomic_DNA"/>
</dbReference>
<protein>
    <submittedName>
        <fullName evidence="1">Uncharacterized protein</fullName>
    </submittedName>
</protein>
<gene>
    <name evidence="1" type="ORF">UFOVP613_30</name>
</gene>
<reference evidence="1" key="1">
    <citation type="submission" date="2020-04" db="EMBL/GenBank/DDBJ databases">
        <authorList>
            <person name="Chiriac C."/>
            <person name="Salcher M."/>
            <person name="Ghai R."/>
            <person name="Kavagutti S V."/>
        </authorList>
    </citation>
    <scope>NUCLEOTIDE SEQUENCE</scope>
</reference>
<organism evidence="1">
    <name type="scientific">uncultured Caudovirales phage</name>
    <dbReference type="NCBI Taxonomy" id="2100421"/>
    <lineage>
        <taxon>Viruses</taxon>
        <taxon>Duplodnaviria</taxon>
        <taxon>Heunggongvirae</taxon>
        <taxon>Uroviricota</taxon>
        <taxon>Caudoviricetes</taxon>
        <taxon>Peduoviridae</taxon>
        <taxon>Maltschvirus</taxon>
        <taxon>Maltschvirus maltsch</taxon>
    </lineage>
</organism>
<accession>A0A6J5N231</accession>
<sequence>MVSDLVLAQELASRLTTYGAPTGYDLRRVYAVPPDAIQAVPALVVFAGSDSISYGAANRQVGVSFVVRCYLHAQADSTRRFQDLLTWRGHLRDALIGDVTLGGYVAQASVTSTTIGDATYNDVDYLVVELSVDLQIVEAINAQA</sequence>
<evidence type="ECO:0000313" key="1">
    <source>
        <dbReference type="EMBL" id="CAB4152732.1"/>
    </source>
</evidence>